<dbReference type="EMBL" id="BRPJ01000074">
    <property type="protein sequence ID" value="GLB31659.1"/>
    <property type="molecule type" value="Genomic_DNA"/>
</dbReference>
<accession>A0ABQ5M9L3</accession>
<comment type="caution">
    <text evidence="2">The sequence shown here is derived from an EMBL/GenBank/DDBJ whole genome shotgun (WGS) entry which is preliminary data.</text>
</comment>
<feature type="region of interest" description="Disordered" evidence="1">
    <location>
        <begin position="56"/>
        <end position="133"/>
    </location>
</feature>
<evidence type="ECO:0000256" key="1">
    <source>
        <dbReference type="SAM" id="MobiDB-lite"/>
    </source>
</evidence>
<feature type="compositionally biased region" description="Acidic residues" evidence="1">
    <location>
        <begin position="117"/>
        <end position="126"/>
    </location>
</feature>
<organism evidence="2 3">
    <name type="scientific">Lacrimispora amygdalina</name>
    <dbReference type="NCBI Taxonomy" id="253257"/>
    <lineage>
        <taxon>Bacteria</taxon>
        <taxon>Bacillati</taxon>
        <taxon>Bacillota</taxon>
        <taxon>Clostridia</taxon>
        <taxon>Lachnospirales</taxon>
        <taxon>Lachnospiraceae</taxon>
        <taxon>Lacrimispora</taxon>
    </lineage>
</organism>
<proteinExistence type="predicted"/>
<evidence type="ECO:0000313" key="3">
    <source>
        <dbReference type="Proteomes" id="UP001419084"/>
    </source>
</evidence>
<evidence type="ECO:0000313" key="2">
    <source>
        <dbReference type="EMBL" id="GLB31659.1"/>
    </source>
</evidence>
<sequence length="133" mass="15163">MSITTEKATIQVSFSKDKLDALKFYMDEKDTTLEKELQSHVRGVYEKYVPAATRRYLDRNDSGTEIQAEVTLEPTQPEQETAPQPAQTTRGRRRNNREQNEETGGLNQAEITSASEENQEQVEDENQGMSMSM</sequence>
<feature type="compositionally biased region" description="Low complexity" evidence="1">
    <location>
        <begin position="73"/>
        <end position="89"/>
    </location>
</feature>
<protein>
    <submittedName>
        <fullName evidence="2">Uncharacterized protein</fullName>
    </submittedName>
</protein>
<keyword evidence="3" id="KW-1185">Reference proteome</keyword>
<dbReference type="Pfam" id="PF19598">
    <property type="entry name" value="DUF6103"/>
    <property type="match status" value="1"/>
</dbReference>
<dbReference type="Proteomes" id="UP001419084">
    <property type="component" value="Unassembled WGS sequence"/>
</dbReference>
<dbReference type="RefSeq" id="WP_346065888.1">
    <property type="nucleotide sequence ID" value="NZ_BRPJ01000074.1"/>
</dbReference>
<name>A0ABQ5M9L3_9FIRM</name>
<reference evidence="2 3" key="1">
    <citation type="journal article" date="2024" name="Int. J. Syst. Evol. Microbiol.">
        <title>Lacrimispora brassicae sp. nov. isolated from fermented cabbage, and proposal of Clostridium indicum Gundawar et al. 2019 and Clostridium methoxybenzovorans Mechichi et al. 1999 as heterotypic synonyms of Lacrimispora amygdalina (Parshina et al. 2003) Haas and Blanchard 2020 and Lacrimispora indolis (McClung and McCoy 1957) Haas and Blanchard 2020, respectively.</title>
        <authorList>
            <person name="Kobayashi H."/>
            <person name="Tanizawa Y."/>
            <person name="Sakamoto M."/>
            <person name="Ohkuma M."/>
            <person name="Tohno M."/>
        </authorList>
    </citation>
    <scope>NUCLEOTIDE SEQUENCE [LARGE SCALE GENOMIC DNA]</scope>
    <source>
        <strain evidence="2 3">DSM 12857</strain>
    </source>
</reference>
<gene>
    <name evidence="2" type="ORF">LAD12857_35820</name>
</gene>
<dbReference type="InterPro" id="IPR046085">
    <property type="entry name" value="DUF6103"/>
</dbReference>